<comment type="caution">
    <text evidence="2">The sequence shown here is derived from an EMBL/GenBank/DDBJ whole genome shotgun (WGS) entry which is preliminary data.</text>
</comment>
<evidence type="ECO:0000313" key="2">
    <source>
        <dbReference type="EMBL" id="KAG8366551.1"/>
    </source>
</evidence>
<keyword evidence="1" id="KW-0732">Signal</keyword>
<name>A0AAV6W543_9LAMI</name>
<evidence type="ECO:0000256" key="1">
    <source>
        <dbReference type="SAM" id="SignalP"/>
    </source>
</evidence>
<proteinExistence type="predicted"/>
<keyword evidence="3" id="KW-1185">Reference proteome</keyword>
<feature type="chain" id="PRO_5043865695" evidence="1">
    <location>
        <begin position="18"/>
        <end position="161"/>
    </location>
</feature>
<protein>
    <submittedName>
        <fullName evidence="2">Uncharacterized protein</fullName>
    </submittedName>
</protein>
<dbReference type="EMBL" id="WHWC01000017">
    <property type="protein sequence ID" value="KAG8366551.1"/>
    <property type="molecule type" value="Genomic_DNA"/>
</dbReference>
<dbReference type="AlphaFoldDB" id="A0AAV6W543"/>
<dbReference type="Proteomes" id="UP000826271">
    <property type="component" value="Unassembled WGS sequence"/>
</dbReference>
<accession>A0AAV6W543</accession>
<gene>
    <name evidence="2" type="ORF">BUALT_Bualt17G0091600</name>
</gene>
<reference evidence="2" key="1">
    <citation type="submission" date="2019-10" db="EMBL/GenBank/DDBJ databases">
        <authorList>
            <person name="Zhang R."/>
            <person name="Pan Y."/>
            <person name="Wang J."/>
            <person name="Ma R."/>
            <person name="Yu S."/>
        </authorList>
    </citation>
    <scope>NUCLEOTIDE SEQUENCE</scope>
    <source>
        <strain evidence="2">LA-IB0</strain>
        <tissue evidence="2">Leaf</tissue>
    </source>
</reference>
<organism evidence="2 3">
    <name type="scientific">Buddleja alternifolia</name>
    <dbReference type="NCBI Taxonomy" id="168488"/>
    <lineage>
        <taxon>Eukaryota</taxon>
        <taxon>Viridiplantae</taxon>
        <taxon>Streptophyta</taxon>
        <taxon>Embryophyta</taxon>
        <taxon>Tracheophyta</taxon>
        <taxon>Spermatophyta</taxon>
        <taxon>Magnoliopsida</taxon>
        <taxon>eudicotyledons</taxon>
        <taxon>Gunneridae</taxon>
        <taxon>Pentapetalae</taxon>
        <taxon>asterids</taxon>
        <taxon>lamiids</taxon>
        <taxon>Lamiales</taxon>
        <taxon>Scrophulariaceae</taxon>
        <taxon>Buddlejeae</taxon>
        <taxon>Buddleja</taxon>
    </lineage>
</organism>
<sequence>MRLSLIIILNISVWCIGEDEIVSAPMKKTDQEALYSSIQGFVGKWWNGSDLHPDPCGWTPIPENEIAKAIELIARGFPFVSIAGVSGAQNTQTAHKFKKCIAIRPGRTMVVEEDDVSLMALKYFQEKEKLQEYGLYFSKLPKGVPIPPSAPSKRHNSLPQN</sequence>
<evidence type="ECO:0000313" key="3">
    <source>
        <dbReference type="Proteomes" id="UP000826271"/>
    </source>
</evidence>
<feature type="signal peptide" evidence="1">
    <location>
        <begin position="1"/>
        <end position="17"/>
    </location>
</feature>